<proteinExistence type="predicted"/>
<dbReference type="AlphaFoldDB" id="A0A1J1GRS8"/>
<organism evidence="1 2">
    <name type="scientific">Plasmodium gallinaceum</name>
    <dbReference type="NCBI Taxonomy" id="5849"/>
    <lineage>
        <taxon>Eukaryota</taxon>
        <taxon>Sar</taxon>
        <taxon>Alveolata</taxon>
        <taxon>Apicomplexa</taxon>
        <taxon>Aconoidasida</taxon>
        <taxon>Haemosporida</taxon>
        <taxon>Plasmodiidae</taxon>
        <taxon>Plasmodium</taxon>
        <taxon>Plasmodium (Haemamoeba)</taxon>
    </lineage>
</organism>
<sequence>MNFDDFVHIIYGKNVFHDDENIEYIRDFIFPFLIPLVRSVNQEKEKHKYFKIVYDCGDKKKINNLCCEKNDTNIDHVNIFDTDKLEEKPTVLFEIQQEILTKYVKTNPILLLSQYLEEECRKNK</sequence>
<evidence type="ECO:0000313" key="1">
    <source>
        <dbReference type="EMBL" id="CRG95004.1"/>
    </source>
</evidence>
<dbReference type="Proteomes" id="UP000220797">
    <property type="component" value="Unassembled WGS sequence"/>
</dbReference>
<comment type="caution">
    <text evidence="1">The sequence shown here is derived from an EMBL/GenBank/DDBJ whole genome shotgun (WGS) entry which is preliminary data.</text>
</comment>
<dbReference type="OrthoDB" id="391033at2759"/>
<gene>
    <name evidence="1" type="ORF">PGAL8A_00240100</name>
</gene>
<dbReference type="VEuPathDB" id="PlasmoDB:PGAL8A_00240100"/>
<dbReference type="EMBL" id="CVMV01000032">
    <property type="protein sequence ID" value="CRG95004.1"/>
    <property type="molecule type" value="Genomic_DNA"/>
</dbReference>
<name>A0A1J1GRS8_PLAGA</name>
<evidence type="ECO:0000313" key="2">
    <source>
        <dbReference type="Proteomes" id="UP000220797"/>
    </source>
</evidence>
<accession>A0A1J1GRS8</accession>
<protein>
    <submittedName>
        <fullName evidence="1">Uncharacterized protein</fullName>
    </submittedName>
</protein>
<reference evidence="1" key="1">
    <citation type="submission" date="2015-04" db="EMBL/GenBank/DDBJ databases">
        <authorList>
            <consortium name="Pathogen Informatics"/>
        </authorList>
    </citation>
    <scope>NUCLEOTIDE SEQUENCE [LARGE SCALE GENOMIC DNA]</scope>
    <source>
        <strain evidence="1">8A</strain>
    </source>
</reference>
<dbReference type="GeneID" id="39730929"/>
<keyword evidence="2" id="KW-1185">Reference proteome</keyword>
<dbReference type="RefSeq" id="XP_028527817.1">
    <property type="nucleotide sequence ID" value="XM_028671135.1"/>
</dbReference>